<evidence type="ECO:0000259" key="1">
    <source>
        <dbReference type="PROSITE" id="PS50104"/>
    </source>
</evidence>
<evidence type="ECO:0000313" key="2">
    <source>
        <dbReference type="EMBL" id="TCO79090.1"/>
    </source>
</evidence>
<feature type="domain" description="TIR" evidence="1">
    <location>
        <begin position="137"/>
        <end position="269"/>
    </location>
</feature>
<dbReference type="SUPFAM" id="SSF52200">
    <property type="entry name" value="Toll/Interleukin receptor TIR domain"/>
    <property type="match status" value="1"/>
</dbReference>
<gene>
    <name evidence="2" type="ORF">EV214_103142</name>
</gene>
<protein>
    <submittedName>
        <fullName evidence="2">TIR domain-containing protein</fullName>
    </submittedName>
</protein>
<accession>A0A4V2SCF0</accession>
<dbReference type="OrthoDB" id="8435646at2"/>
<evidence type="ECO:0000313" key="3">
    <source>
        <dbReference type="Proteomes" id="UP000294919"/>
    </source>
</evidence>
<reference evidence="2 3" key="1">
    <citation type="submission" date="2019-03" db="EMBL/GenBank/DDBJ databases">
        <title>Genomic Encyclopedia of Type Strains, Phase IV (KMG-IV): sequencing the most valuable type-strain genomes for metagenomic binning, comparative biology and taxonomic classification.</title>
        <authorList>
            <person name="Goeker M."/>
        </authorList>
    </citation>
    <scope>NUCLEOTIDE SEQUENCE [LARGE SCALE GENOMIC DNA]</scope>
    <source>
        <strain evidence="2 3">DSM 102940</strain>
    </source>
</reference>
<dbReference type="EMBL" id="SLWV01000003">
    <property type="protein sequence ID" value="TCO79090.1"/>
    <property type="molecule type" value="Genomic_DNA"/>
</dbReference>
<name>A0A4V2SCF0_9FIRM</name>
<proteinExistence type="predicted"/>
<keyword evidence="3" id="KW-1185">Reference proteome</keyword>
<sequence>MEKTLDRDYVWECDYGVRKPLIPVLEILLEEQDATSLQMINLMVNQNIYNLEFFIVLSYDQPEEGHINRMKELFLNVGVKYRPDINYDELFSEMAYKRFNTATLGTPHMLEMQFNALFDYKERDEVAKIISMRPLGKKVPVFLSHTSRNKPEIEDLIPYLNAANLPIWYDDINIDYGESIVTKVQEGIKESGAVIFWITKEFIKSNWCQIEMDGFLTRLAGRNDILVLAVVHEDVDKNDLPVFLSTRKYLAVSKPDSLEAAAKKLIPTLKKYFKSKGLL</sequence>
<dbReference type="InterPro" id="IPR035897">
    <property type="entry name" value="Toll_tir_struct_dom_sf"/>
</dbReference>
<comment type="caution">
    <text evidence="2">The sequence shown here is derived from an EMBL/GenBank/DDBJ whole genome shotgun (WGS) entry which is preliminary data.</text>
</comment>
<dbReference type="InterPro" id="IPR000157">
    <property type="entry name" value="TIR_dom"/>
</dbReference>
<dbReference type="Gene3D" id="3.40.50.10140">
    <property type="entry name" value="Toll/interleukin-1 receptor homology (TIR) domain"/>
    <property type="match status" value="1"/>
</dbReference>
<dbReference type="GO" id="GO:0007165">
    <property type="term" value="P:signal transduction"/>
    <property type="evidence" value="ECO:0007669"/>
    <property type="project" value="InterPro"/>
</dbReference>
<dbReference type="Proteomes" id="UP000294919">
    <property type="component" value="Unassembled WGS sequence"/>
</dbReference>
<dbReference type="AlphaFoldDB" id="A0A4V2SCF0"/>
<organism evidence="2 3">
    <name type="scientific">Marinisporobacter balticus</name>
    <dbReference type="NCBI Taxonomy" id="2018667"/>
    <lineage>
        <taxon>Bacteria</taxon>
        <taxon>Bacillati</taxon>
        <taxon>Bacillota</taxon>
        <taxon>Clostridia</taxon>
        <taxon>Peptostreptococcales</taxon>
        <taxon>Thermotaleaceae</taxon>
        <taxon>Marinisporobacter</taxon>
    </lineage>
</organism>
<dbReference type="PROSITE" id="PS50104">
    <property type="entry name" value="TIR"/>
    <property type="match status" value="1"/>
</dbReference>
<dbReference type="RefSeq" id="WP_132242811.1">
    <property type="nucleotide sequence ID" value="NZ_SLWV01000003.1"/>
</dbReference>
<dbReference type="Pfam" id="PF13676">
    <property type="entry name" value="TIR_2"/>
    <property type="match status" value="1"/>
</dbReference>